<dbReference type="InterPro" id="IPR023005">
    <property type="entry name" value="Nucleoside_diP_kinase_AS"/>
</dbReference>
<keyword evidence="9" id="KW-0808">Transferase</keyword>
<dbReference type="GO" id="GO:0005886">
    <property type="term" value="C:plasma membrane"/>
    <property type="evidence" value="ECO:0007669"/>
    <property type="project" value="TreeGrafter"/>
</dbReference>
<dbReference type="Pfam" id="PF00334">
    <property type="entry name" value="NDK"/>
    <property type="match status" value="1"/>
</dbReference>
<dbReference type="InterPro" id="IPR036850">
    <property type="entry name" value="NDK-like_dom_sf"/>
</dbReference>
<evidence type="ECO:0000256" key="7">
    <source>
        <dbReference type="PROSITE-ProRule" id="PRU00706"/>
    </source>
</evidence>
<dbReference type="GO" id="GO:0005765">
    <property type="term" value="C:lysosomal membrane"/>
    <property type="evidence" value="ECO:0007669"/>
    <property type="project" value="TreeGrafter"/>
</dbReference>
<keyword evidence="6" id="KW-0325">Glycoprotein</keyword>
<feature type="transmembrane region" description="Helical" evidence="10">
    <location>
        <begin position="406"/>
        <end position="428"/>
    </location>
</feature>
<dbReference type="PANTHER" id="PTHR11506:SF35">
    <property type="entry name" value="LYSOSOME-ASSOCIATED MEMBRANE GLYCOPROTEIN 5"/>
    <property type="match status" value="1"/>
</dbReference>
<keyword evidence="9" id="KW-0418">Kinase</keyword>
<feature type="disulfide bond" evidence="8">
    <location>
        <begin position="237"/>
        <end position="275"/>
    </location>
</feature>
<dbReference type="GO" id="GO:0005524">
    <property type="term" value="F:ATP binding"/>
    <property type="evidence" value="ECO:0007669"/>
    <property type="project" value="UniProtKB-KW"/>
</dbReference>
<dbReference type="PROSITE" id="PS51374">
    <property type="entry name" value="NDPK_LIKE"/>
    <property type="match status" value="1"/>
</dbReference>
<keyword evidence="3" id="KW-0732">Signal</keyword>
<evidence type="ECO:0000313" key="13">
    <source>
        <dbReference type="WBParaSite" id="jg25523.1"/>
    </source>
</evidence>
<accession>A0A915E2J9</accession>
<dbReference type="Proteomes" id="UP000887574">
    <property type="component" value="Unplaced"/>
</dbReference>
<keyword evidence="9" id="KW-0547">Nucleotide-binding</keyword>
<keyword evidence="8" id="KW-1015">Disulfide bond</keyword>
<comment type="similarity">
    <text evidence="8">Belongs to the LAMP family.</text>
</comment>
<dbReference type="WBParaSite" id="jg25523.1">
    <property type="protein sequence ID" value="jg25523.1"/>
    <property type="gene ID" value="jg25523"/>
</dbReference>
<dbReference type="GO" id="GO:0004550">
    <property type="term" value="F:nucleoside diphosphate kinase activity"/>
    <property type="evidence" value="ECO:0007669"/>
    <property type="project" value="UniProtKB-EC"/>
</dbReference>
<evidence type="ECO:0000259" key="11">
    <source>
        <dbReference type="SMART" id="SM00562"/>
    </source>
</evidence>
<keyword evidence="9" id="KW-0067">ATP-binding</keyword>
<dbReference type="CDD" id="cd12087">
    <property type="entry name" value="TM_EGFR-like"/>
    <property type="match status" value="1"/>
</dbReference>
<keyword evidence="12" id="KW-1185">Reference proteome</keyword>
<dbReference type="InterPro" id="IPR002000">
    <property type="entry name" value="Lysosome-assoc_membr_glycop"/>
</dbReference>
<keyword evidence="4 10" id="KW-1133">Transmembrane helix</keyword>
<evidence type="ECO:0000256" key="1">
    <source>
        <dbReference type="ARBA" id="ARBA00004251"/>
    </source>
</evidence>
<evidence type="ECO:0000256" key="2">
    <source>
        <dbReference type="ARBA" id="ARBA00022692"/>
    </source>
</evidence>
<comment type="caution">
    <text evidence="8">Lacks conserved residue(s) required for the propagation of feature annotation.</text>
</comment>
<evidence type="ECO:0000256" key="5">
    <source>
        <dbReference type="ARBA" id="ARBA00023136"/>
    </source>
</evidence>
<evidence type="ECO:0000256" key="9">
    <source>
        <dbReference type="RuleBase" id="RU004013"/>
    </source>
</evidence>
<comment type="similarity">
    <text evidence="7">Belongs to the NDK family.</text>
</comment>
<dbReference type="PROSITE" id="PS51407">
    <property type="entry name" value="LAMP_3"/>
    <property type="match status" value="1"/>
</dbReference>
<proteinExistence type="inferred from homology"/>
<name>A0A915E2J9_9BILA</name>
<reference evidence="13" key="1">
    <citation type="submission" date="2022-11" db="UniProtKB">
        <authorList>
            <consortium name="WormBaseParasite"/>
        </authorList>
    </citation>
    <scope>IDENTIFICATION</scope>
</reference>
<protein>
    <recommendedName>
        <fullName evidence="9">Nucleoside diphosphate kinase</fullName>
        <ecNumber evidence="9">2.7.4.6</ecNumber>
    </recommendedName>
</protein>
<organism evidence="12 13">
    <name type="scientific">Ditylenchus dipsaci</name>
    <dbReference type="NCBI Taxonomy" id="166011"/>
    <lineage>
        <taxon>Eukaryota</taxon>
        <taxon>Metazoa</taxon>
        <taxon>Ecdysozoa</taxon>
        <taxon>Nematoda</taxon>
        <taxon>Chromadorea</taxon>
        <taxon>Rhabditida</taxon>
        <taxon>Tylenchina</taxon>
        <taxon>Tylenchomorpha</taxon>
        <taxon>Sphaerularioidea</taxon>
        <taxon>Anguinidae</taxon>
        <taxon>Anguininae</taxon>
        <taxon>Ditylenchus</taxon>
    </lineage>
</organism>
<dbReference type="AlphaFoldDB" id="A0A915E2J9"/>
<dbReference type="InterPro" id="IPR034907">
    <property type="entry name" value="NDK-like_dom"/>
</dbReference>
<dbReference type="GO" id="GO:0072594">
    <property type="term" value="P:establishment of protein localization to organelle"/>
    <property type="evidence" value="ECO:0007669"/>
    <property type="project" value="TreeGrafter"/>
</dbReference>
<evidence type="ECO:0000256" key="4">
    <source>
        <dbReference type="ARBA" id="ARBA00022989"/>
    </source>
</evidence>
<evidence type="ECO:0000313" key="12">
    <source>
        <dbReference type="Proteomes" id="UP000887574"/>
    </source>
</evidence>
<dbReference type="GO" id="GO:0031902">
    <property type="term" value="C:late endosome membrane"/>
    <property type="evidence" value="ECO:0007669"/>
    <property type="project" value="TreeGrafter"/>
</dbReference>
<dbReference type="Gene3D" id="2.40.160.110">
    <property type="match status" value="1"/>
</dbReference>
<comment type="catalytic activity">
    <reaction evidence="9">
        <text>a 2'-deoxyribonucleoside 5'-diphosphate + ATP = a 2'-deoxyribonucleoside 5'-triphosphate + ADP</text>
        <dbReference type="Rhea" id="RHEA:44640"/>
        <dbReference type="ChEBI" id="CHEBI:30616"/>
        <dbReference type="ChEBI" id="CHEBI:61560"/>
        <dbReference type="ChEBI" id="CHEBI:73316"/>
        <dbReference type="ChEBI" id="CHEBI:456216"/>
        <dbReference type="EC" id="2.7.4.6"/>
    </reaction>
</comment>
<evidence type="ECO:0000256" key="10">
    <source>
        <dbReference type="SAM" id="Phobius"/>
    </source>
</evidence>
<dbReference type="PANTHER" id="PTHR11506">
    <property type="entry name" value="LYSOSOME-ASSOCIATED MEMBRANE GLYCOPROTEIN"/>
    <property type="match status" value="1"/>
</dbReference>
<evidence type="ECO:0000256" key="6">
    <source>
        <dbReference type="ARBA" id="ARBA00023180"/>
    </source>
</evidence>
<dbReference type="PROSITE" id="PS00469">
    <property type="entry name" value="NDPK"/>
    <property type="match status" value="1"/>
</dbReference>
<sequence>MAKSFTFALLKPDAVANPIVLKQVYEAIYNNGLFVSKACRMKLTHEQAENLYSIHKDRFFYSRLIRHVCSGPVIAIKLQFRQKLNSQIENKETTQISSKSILDWFFTTKAPQEDFAKTVEEEIVDLGCEESPALFGVKDFNNFRNFFALSDTRNCGHGSDSPTELTREYAIFKEFLVDVKDEAQLFELHKLALEEKKEPDENILQSSMNRFVLICALVSLSSAVHLSVKNGDTGKYCLILDSTITGQVQYHNMEQQTVTYGFAVNGTAVEAIGKCFDVDKQLQNTVETISIHFLPNDFAHPNDTTASFKLADYHLAAVFYPTFNASLPDNTTDVFHYKKPAGTNLEWGAVDTHGFSCSKANLPLTNSSWVDFAHLKVLAFAVLDTDQFPENQLFEQCKMDVKTSDIVPIIVGICLAGLVIIVLVAYLIGRARAKRQGYASV</sequence>
<evidence type="ECO:0000256" key="8">
    <source>
        <dbReference type="PROSITE-ProRule" id="PRU00740"/>
    </source>
</evidence>
<comment type="subcellular location">
    <subcellularLocation>
        <location evidence="1">Cell membrane</location>
        <topology evidence="1">Single-pass type I membrane protein</topology>
    </subcellularLocation>
    <subcellularLocation>
        <location evidence="8">Membrane</location>
        <topology evidence="8">Single-pass type I membrane protein</topology>
    </subcellularLocation>
</comment>
<keyword evidence="2 8" id="KW-0812">Transmembrane</keyword>
<dbReference type="SMART" id="SM00562">
    <property type="entry name" value="NDK"/>
    <property type="match status" value="1"/>
</dbReference>
<dbReference type="EC" id="2.7.4.6" evidence="9"/>
<dbReference type="Gene3D" id="3.30.70.141">
    <property type="entry name" value="Nucleoside diphosphate kinase-like domain"/>
    <property type="match status" value="1"/>
</dbReference>
<feature type="domain" description="Nucleoside diphosphate kinase-like" evidence="11">
    <location>
        <begin position="3"/>
        <end position="178"/>
    </location>
</feature>
<dbReference type="InterPro" id="IPR048524">
    <property type="entry name" value="Lamp2-like_TM"/>
</dbReference>
<dbReference type="SUPFAM" id="SSF54919">
    <property type="entry name" value="Nucleoside diphosphate kinase, NDK"/>
    <property type="match status" value="1"/>
</dbReference>
<evidence type="ECO:0000256" key="3">
    <source>
        <dbReference type="ARBA" id="ARBA00022729"/>
    </source>
</evidence>
<dbReference type="Pfam" id="PF21222">
    <property type="entry name" value="Lamp2_2nd"/>
    <property type="match status" value="1"/>
</dbReference>
<keyword evidence="5 8" id="KW-0472">Membrane</keyword>